<dbReference type="Pfam" id="PF00730">
    <property type="entry name" value="HhH-GPD"/>
    <property type="match status" value="1"/>
</dbReference>
<evidence type="ECO:0000313" key="8">
    <source>
        <dbReference type="Proteomes" id="UP000019681"/>
    </source>
</evidence>
<evidence type="ECO:0000313" key="7">
    <source>
        <dbReference type="EMBL" id="EYE87257.1"/>
    </source>
</evidence>
<dbReference type="InterPro" id="IPR051912">
    <property type="entry name" value="Alkylbase_DNA_Glycosylase/TA"/>
</dbReference>
<evidence type="ECO:0000256" key="1">
    <source>
        <dbReference type="ARBA" id="ARBA00000086"/>
    </source>
</evidence>
<dbReference type="Gene3D" id="1.10.1670.40">
    <property type="match status" value="1"/>
</dbReference>
<dbReference type="GO" id="GO:0043916">
    <property type="term" value="F:DNA-7-methylguanine glycosylase activity"/>
    <property type="evidence" value="ECO:0007669"/>
    <property type="project" value="TreeGrafter"/>
</dbReference>
<dbReference type="EMBL" id="AZQP01000079">
    <property type="protein sequence ID" value="EYE87257.1"/>
    <property type="molecule type" value="Genomic_DNA"/>
</dbReference>
<comment type="similarity">
    <text evidence="2">Belongs to the alkylbase DNA glycosidase AlkA family.</text>
</comment>
<feature type="domain" description="HhH-GPD" evidence="6">
    <location>
        <begin position="48"/>
        <end position="200"/>
    </location>
</feature>
<keyword evidence="4" id="KW-0227">DNA damage</keyword>
<evidence type="ECO:0000256" key="4">
    <source>
        <dbReference type="ARBA" id="ARBA00022763"/>
    </source>
</evidence>
<comment type="catalytic activity">
    <reaction evidence="1">
        <text>Hydrolysis of alkylated DNA, releasing 3-methyladenine, 3-methylguanine, 7-methylguanine and 7-methyladenine.</text>
        <dbReference type="EC" id="3.2.2.21"/>
    </reaction>
</comment>
<dbReference type="OrthoDB" id="9785929at2"/>
<dbReference type="GO" id="GO:0006285">
    <property type="term" value="P:base-excision repair, AP site formation"/>
    <property type="evidence" value="ECO:0007669"/>
    <property type="project" value="TreeGrafter"/>
</dbReference>
<dbReference type="STRING" id="1403537.Q428_14255"/>
<dbReference type="InterPro" id="IPR011257">
    <property type="entry name" value="DNA_glycosylase"/>
</dbReference>
<dbReference type="GO" id="GO:0005737">
    <property type="term" value="C:cytoplasm"/>
    <property type="evidence" value="ECO:0007669"/>
    <property type="project" value="TreeGrafter"/>
</dbReference>
<dbReference type="GO" id="GO:0006307">
    <property type="term" value="P:DNA alkylation repair"/>
    <property type="evidence" value="ECO:0007669"/>
    <property type="project" value="TreeGrafter"/>
</dbReference>
<dbReference type="SUPFAM" id="SSF48150">
    <property type="entry name" value="DNA-glycosylase"/>
    <property type="match status" value="1"/>
</dbReference>
<evidence type="ECO:0000259" key="6">
    <source>
        <dbReference type="SMART" id="SM00478"/>
    </source>
</evidence>
<dbReference type="PANTHER" id="PTHR43003:SF5">
    <property type="entry name" value="DNA-3-METHYLADENINE GLYCOSYLASE"/>
    <property type="match status" value="1"/>
</dbReference>
<sequence>MNFFKYGEDEINYLSSKDDKLRKFIEEIGPIKREVIPDTFQALISSIVYQQISTKAGDTVWKRLNDSLVDLTPENIIKATDEQLRECGLSGRKVSYLKSIALAAKNKTVDFENLHMLSDEEIIKKLVGLYGVGVWTAEMLLIFSLNRMDVLSFNDLGIKKGLMKLHGLNEISKEDFQKFKKIYSPYASVASLYLWEICRL</sequence>
<dbReference type="SMART" id="SM00478">
    <property type="entry name" value="ENDO3c"/>
    <property type="match status" value="1"/>
</dbReference>
<protein>
    <recommendedName>
        <fullName evidence="3">DNA-3-methyladenine glycosylase II</fullName>
        <ecNumber evidence="3">3.2.2.21</ecNumber>
    </recommendedName>
</protein>
<dbReference type="FunFam" id="1.10.340.30:FF:000004">
    <property type="entry name" value="DNA-3-methyladenine glycosylase II"/>
    <property type="match status" value="1"/>
</dbReference>
<dbReference type="PANTHER" id="PTHR43003">
    <property type="entry name" value="DNA-3-METHYLADENINE GLYCOSYLASE"/>
    <property type="match status" value="1"/>
</dbReference>
<evidence type="ECO:0000256" key="2">
    <source>
        <dbReference type="ARBA" id="ARBA00010817"/>
    </source>
</evidence>
<dbReference type="Proteomes" id="UP000019681">
    <property type="component" value="Unassembled WGS sequence"/>
</dbReference>
<evidence type="ECO:0000256" key="5">
    <source>
        <dbReference type="ARBA" id="ARBA00023204"/>
    </source>
</evidence>
<dbReference type="GO" id="GO:0032993">
    <property type="term" value="C:protein-DNA complex"/>
    <property type="evidence" value="ECO:0007669"/>
    <property type="project" value="TreeGrafter"/>
</dbReference>
<keyword evidence="8" id="KW-1185">Reference proteome</keyword>
<keyword evidence="5" id="KW-0234">DNA repair</keyword>
<dbReference type="EC" id="3.2.2.21" evidence="3"/>
<organism evidence="7 8">
    <name type="scientific">Fervidicella metallireducens AeB</name>
    <dbReference type="NCBI Taxonomy" id="1403537"/>
    <lineage>
        <taxon>Bacteria</taxon>
        <taxon>Bacillati</taxon>
        <taxon>Bacillota</taxon>
        <taxon>Clostridia</taxon>
        <taxon>Eubacteriales</taxon>
        <taxon>Clostridiaceae</taxon>
        <taxon>Fervidicella</taxon>
    </lineage>
</organism>
<reference evidence="7 8" key="1">
    <citation type="journal article" date="2014" name="Genome Announc.">
        <title>Draft Genome Sequence of Fervidicella metallireducens Strain AeBT, an Iron-Reducing Thermoanaerobe from the Great Artesian Basin.</title>
        <authorList>
            <person name="Patel B.K."/>
        </authorList>
    </citation>
    <scope>NUCLEOTIDE SEQUENCE [LARGE SCALE GENOMIC DNA]</scope>
    <source>
        <strain evidence="7 8">AeB</strain>
    </source>
</reference>
<dbReference type="GO" id="GO:0032131">
    <property type="term" value="F:alkylated DNA binding"/>
    <property type="evidence" value="ECO:0007669"/>
    <property type="project" value="TreeGrafter"/>
</dbReference>
<dbReference type="AlphaFoldDB" id="A0A017RRH8"/>
<evidence type="ECO:0000256" key="3">
    <source>
        <dbReference type="ARBA" id="ARBA00012000"/>
    </source>
</evidence>
<name>A0A017RRH8_9CLOT</name>
<dbReference type="GO" id="GO:0008725">
    <property type="term" value="F:DNA-3-methyladenine glycosylase activity"/>
    <property type="evidence" value="ECO:0007669"/>
    <property type="project" value="TreeGrafter"/>
</dbReference>
<accession>A0A017RRH8</accession>
<gene>
    <name evidence="7" type="ORF">Q428_14255</name>
</gene>
<dbReference type="CDD" id="cd00056">
    <property type="entry name" value="ENDO3c"/>
    <property type="match status" value="1"/>
</dbReference>
<comment type="caution">
    <text evidence="7">The sequence shown here is derived from an EMBL/GenBank/DDBJ whole genome shotgun (WGS) entry which is preliminary data.</text>
</comment>
<dbReference type="RefSeq" id="WP_035381728.1">
    <property type="nucleotide sequence ID" value="NZ_AZQP01000079.1"/>
</dbReference>
<proteinExistence type="inferred from homology"/>
<dbReference type="Gene3D" id="1.10.340.30">
    <property type="entry name" value="Hypothetical protein, domain 2"/>
    <property type="match status" value="1"/>
</dbReference>
<dbReference type="InterPro" id="IPR003265">
    <property type="entry name" value="HhH-GPD_domain"/>
</dbReference>